<evidence type="ECO:0008006" key="2">
    <source>
        <dbReference type="Google" id="ProtNLM"/>
    </source>
</evidence>
<feature type="non-terminal residue" evidence="1">
    <location>
        <position position="208"/>
    </location>
</feature>
<dbReference type="AlphaFoldDB" id="X0Z9N6"/>
<dbReference type="Gene3D" id="3.40.50.2300">
    <property type="match status" value="1"/>
</dbReference>
<dbReference type="EMBL" id="BART01003470">
    <property type="protein sequence ID" value="GAG57108.1"/>
    <property type="molecule type" value="Genomic_DNA"/>
</dbReference>
<sequence>MKKVVIVDSDFNIQNLARKLSNKDFDIFPIANIKATKPLVKKYNPDYVLLNEELEGSYKLTKWIRRKSKANLFILSKNPDQNEYKKWKCHGILNHPLTEESLKNLLFNESPFLKDDYKEQLEDRHSIEEIKLKKPVISQYDYNSKFWGQEKRSHIDKKFLKREFNFKDRFSNRDLKKDLFNMGKKDLNYKETGYKILVQNVISIYSAQ</sequence>
<reference evidence="1" key="1">
    <citation type="journal article" date="2014" name="Front. Microbiol.">
        <title>High frequency of phylogenetically diverse reductive dehalogenase-homologous genes in deep subseafloor sedimentary metagenomes.</title>
        <authorList>
            <person name="Kawai M."/>
            <person name="Futagami T."/>
            <person name="Toyoda A."/>
            <person name="Takaki Y."/>
            <person name="Nishi S."/>
            <person name="Hori S."/>
            <person name="Arai W."/>
            <person name="Tsubouchi T."/>
            <person name="Morono Y."/>
            <person name="Uchiyama I."/>
            <person name="Ito T."/>
            <person name="Fujiyama A."/>
            <person name="Inagaki F."/>
            <person name="Takami H."/>
        </authorList>
    </citation>
    <scope>NUCLEOTIDE SEQUENCE</scope>
    <source>
        <strain evidence="1">Expedition CK06-06</strain>
    </source>
</reference>
<proteinExistence type="predicted"/>
<gene>
    <name evidence="1" type="ORF">S01H4_09542</name>
</gene>
<protein>
    <recommendedName>
        <fullName evidence="2">Response regulatory domain-containing protein</fullName>
    </recommendedName>
</protein>
<comment type="caution">
    <text evidence="1">The sequence shown here is derived from an EMBL/GenBank/DDBJ whole genome shotgun (WGS) entry which is preliminary data.</text>
</comment>
<name>X0Z9N6_9ZZZZ</name>
<evidence type="ECO:0000313" key="1">
    <source>
        <dbReference type="EMBL" id="GAG57108.1"/>
    </source>
</evidence>
<organism evidence="1">
    <name type="scientific">marine sediment metagenome</name>
    <dbReference type="NCBI Taxonomy" id="412755"/>
    <lineage>
        <taxon>unclassified sequences</taxon>
        <taxon>metagenomes</taxon>
        <taxon>ecological metagenomes</taxon>
    </lineage>
</organism>
<accession>X0Z9N6</accession>